<dbReference type="PANTHER" id="PTHR43422">
    <property type="entry name" value="THIAMINE THIAZOLE SYNTHASE"/>
    <property type="match status" value="1"/>
</dbReference>
<evidence type="ECO:0000313" key="2">
    <source>
        <dbReference type="Proteomes" id="UP000603904"/>
    </source>
</evidence>
<comment type="caution">
    <text evidence="1">The sequence shown here is derived from an EMBL/GenBank/DDBJ whole genome shotgun (WGS) entry which is preliminary data.</text>
</comment>
<accession>A0ABQ4G3J9</accession>
<dbReference type="EMBL" id="BOOC01000023">
    <property type="protein sequence ID" value="GIH41651.1"/>
    <property type="molecule type" value="Genomic_DNA"/>
</dbReference>
<dbReference type="SUPFAM" id="SSF51905">
    <property type="entry name" value="FAD/NAD(P)-binding domain"/>
    <property type="match status" value="1"/>
</dbReference>
<dbReference type="GO" id="GO:0004497">
    <property type="term" value="F:monooxygenase activity"/>
    <property type="evidence" value="ECO:0007669"/>
    <property type="project" value="UniProtKB-KW"/>
</dbReference>
<organism evidence="1 2">
    <name type="scientific">Microbispora corallina</name>
    <dbReference type="NCBI Taxonomy" id="83302"/>
    <lineage>
        <taxon>Bacteria</taxon>
        <taxon>Bacillati</taxon>
        <taxon>Actinomycetota</taxon>
        <taxon>Actinomycetes</taxon>
        <taxon>Streptosporangiales</taxon>
        <taxon>Streptosporangiaceae</taxon>
        <taxon>Microbispora</taxon>
    </lineage>
</organism>
<protein>
    <submittedName>
        <fullName evidence="1">FAD-binding monooxygenase</fullName>
    </submittedName>
</protein>
<dbReference type="PANTHER" id="PTHR43422:SF3">
    <property type="entry name" value="THIAMINE THIAZOLE SYNTHASE"/>
    <property type="match status" value="1"/>
</dbReference>
<dbReference type="RefSeq" id="WP_204058973.1">
    <property type="nucleotide sequence ID" value="NZ_BAAAGP010000024.1"/>
</dbReference>
<dbReference type="InterPro" id="IPR036188">
    <property type="entry name" value="FAD/NAD-bd_sf"/>
</dbReference>
<keyword evidence="1" id="KW-0560">Oxidoreductase</keyword>
<evidence type="ECO:0000313" key="1">
    <source>
        <dbReference type="EMBL" id="GIH41651.1"/>
    </source>
</evidence>
<dbReference type="Gene3D" id="3.50.50.60">
    <property type="entry name" value="FAD/NAD(P)-binding domain"/>
    <property type="match status" value="1"/>
</dbReference>
<sequence>MAKRIVRTAATTPTGHSPTRHAVVVGAGMGGLLAARVLTETYDRVTVIDRDALPGGSAPRRGVPQGHHAHGLLSRGREILEDLFPGLTADLVEAGAVPCDLQNDVRWYNDGRRLHPAPSGLRGLTVSRPLLEGQVRSRVAALPGVVIHERCEAVEPVAAVDHGRAGAVTGVRLLRAGHGPEDVAADLVVNATGRGNRGTEWLRRLGYEPAPEERVDSRLVYVSREYRRRPGDADFTAVIVGHGVAVPRGGVALSAEGDRWLVTLFGMGDDVPPVDPDGYHRFAERLPVPDLHRLLERAEPLGAPRLMRIPVSVRRRYERPARFPEGYLVFGDALCQFNPSYGQGMTVAACEAVALRECLADGVRGDLARRFFERAARIIDVPWDISACGDLRFPSVEGPRPARVRLLNRYLGRLHAAAESDPVVGHAFLSVANLEAPPQHLLSPGVLARVLRPRSGGAPSPYEVAVPEASPAAR</sequence>
<keyword evidence="1" id="KW-0503">Monooxygenase</keyword>
<reference evidence="1 2" key="1">
    <citation type="submission" date="2021-01" db="EMBL/GenBank/DDBJ databases">
        <title>Whole genome shotgun sequence of Microbispora corallina NBRC 16416.</title>
        <authorList>
            <person name="Komaki H."/>
            <person name="Tamura T."/>
        </authorList>
    </citation>
    <scope>NUCLEOTIDE SEQUENCE [LARGE SCALE GENOMIC DNA]</scope>
    <source>
        <strain evidence="1 2">NBRC 16416</strain>
    </source>
</reference>
<keyword evidence="2" id="KW-1185">Reference proteome</keyword>
<dbReference type="Proteomes" id="UP000603904">
    <property type="component" value="Unassembled WGS sequence"/>
</dbReference>
<name>A0ABQ4G3J9_9ACTN</name>
<dbReference type="Gene3D" id="3.30.9.100">
    <property type="match status" value="1"/>
</dbReference>
<gene>
    <name evidence="1" type="ORF">Mco01_46510</name>
</gene>
<dbReference type="Pfam" id="PF13450">
    <property type="entry name" value="NAD_binding_8"/>
    <property type="match status" value="1"/>
</dbReference>
<proteinExistence type="predicted"/>